<protein>
    <recommendedName>
        <fullName evidence="1">Lambda phage tail tube protein N-terminal domain-containing protein</fullName>
    </recommendedName>
</protein>
<reference evidence="2 3" key="1">
    <citation type="submission" date="2015-11" db="EMBL/GenBank/DDBJ databases">
        <title>Expanding the genomic diversity of Burkholderia species for the development of highly accurate diagnostics.</title>
        <authorList>
            <person name="Sahl J."/>
            <person name="Keim P."/>
            <person name="Wagner D."/>
        </authorList>
    </citation>
    <scope>NUCLEOTIDE SEQUENCE [LARGE SCALE GENOMIC DNA]</scope>
    <source>
        <strain evidence="2 3">MSMB782WGS</strain>
    </source>
</reference>
<dbReference type="InterPro" id="IPR032494">
    <property type="entry name" value="Phage_TTP_N"/>
</dbReference>
<gene>
    <name evidence="2" type="ORF">WM16_07750</name>
</gene>
<evidence type="ECO:0000313" key="3">
    <source>
        <dbReference type="Proteomes" id="UP000065504"/>
    </source>
</evidence>
<feature type="domain" description="Lambda phage tail tube protein N-terminal" evidence="1">
    <location>
        <begin position="26"/>
        <end position="139"/>
    </location>
</feature>
<dbReference type="AlphaFoldDB" id="A0A108CR82"/>
<dbReference type="Proteomes" id="UP000065504">
    <property type="component" value="Unassembled WGS sequence"/>
</dbReference>
<organism evidence="2 3">
    <name type="scientific">Burkholderia ubonensis</name>
    <dbReference type="NCBI Taxonomy" id="101571"/>
    <lineage>
        <taxon>Bacteria</taxon>
        <taxon>Pseudomonadati</taxon>
        <taxon>Pseudomonadota</taxon>
        <taxon>Betaproteobacteria</taxon>
        <taxon>Burkholderiales</taxon>
        <taxon>Burkholderiaceae</taxon>
        <taxon>Burkholderia</taxon>
        <taxon>Burkholderia cepacia complex</taxon>
    </lineage>
</organism>
<dbReference type="Pfam" id="PF16461">
    <property type="entry name" value="Phage_TTP_12"/>
    <property type="match status" value="1"/>
</dbReference>
<evidence type="ECO:0000259" key="1">
    <source>
        <dbReference type="Pfam" id="PF16461"/>
    </source>
</evidence>
<evidence type="ECO:0000313" key="2">
    <source>
        <dbReference type="EMBL" id="KWK79427.1"/>
    </source>
</evidence>
<accession>A0A108CR82</accession>
<dbReference type="RefSeq" id="WP_059886567.1">
    <property type="nucleotide sequence ID" value="NZ_LPBF01000079.1"/>
</dbReference>
<sequence length="146" mass="15539">MTSIAFNAQKSKISVDSQAVPNGDVPVWTQIKGVKSIGGFDGAANVIDISDLDSTAKEKMQGLQDNGDCQLEVNRNFKDPGQIAVKKMQGTQETRTFKIEFNDGNKTIHTFKAFVASFGQSLGVDAAATSTIKLTISGDVIETVGP</sequence>
<name>A0A108CR82_9BURK</name>
<dbReference type="EMBL" id="LPLU01000048">
    <property type="protein sequence ID" value="KWK79427.1"/>
    <property type="molecule type" value="Genomic_DNA"/>
</dbReference>
<dbReference type="Gene3D" id="4.10.410.40">
    <property type="match status" value="1"/>
</dbReference>
<comment type="caution">
    <text evidence="2">The sequence shown here is derived from an EMBL/GenBank/DDBJ whole genome shotgun (WGS) entry which is preliminary data.</text>
</comment>
<proteinExistence type="predicted"/>